<feature type="transmembrane region" description="Helical" evidence="1">
    <location>
        <begin position="172"/>
        <end position="189"/>
    </location>
</feature>
<feature type="transmembrane region" description="Helical" evidence="1">
    <location>
        <begin position="20"/>
        <end position="39"/>
    </location>
</feature>
<evidence type="ECO:0000259" key="2">
    <source>
        <dbReference type="Pfam" id="PF00487"/>
    </source>
</evidence>
<dbReference type="InterPro" id="IPR012171">
    <property type="entry name" value="Fatty_acid_desaturase"/>
</dbReference>
<accession>A0AB39VWN1</accession>
<name>A0AB39VWN1_9GAMM</name>
<protein>
    <submittedName>
        <fullName evidence="3">Fatty acid desaturase</fullName>
    </submittedName>
</protein>
<feature type="domain" description="Fatty acid desaturase" evidence="2">
    <location>
        <begin position="46"/>
        <end position="270"/>
    </location>
</feature>
<gene>
    <name evidence="3" type="ORF">AB3G37_08515</name>
</gene>
<dbReference type="PANTHER" id="PTHR19353">
    <property type="entry name" value="FATTY ACID DESATURASE 2"/>
    <property type="match status" value="1"/>
</dbReference>
<dbReference type="Pfam" id="PF00487">
    <property type="entry name" value="FA_desaturase"/>
    <property type="match status" value="1"/>
</dbReference>
<sequence>MMITEQEIRTLSKKNARRSAFKTILYLMLLCSAITFSVITTNDFVYFLSVVILGIVIAHGVELQHECLHHNLYRSIKANRFFGIIYGLPMLVSYTHYQAQHLHHHTFLGTDKDEEIIDYKSEQLKTISGLFTRITNANRFFQFMVTMINTTQGVYPEVIKSKRQQRKFRHEYYFIFLFILILIFLYQVWGVNILFTWFFAWFFISEPLHFFIEITEHIGKDKSNRVISENTRSYKTNLIWSYISNHNNYHIEHHSYPNVCAHNLKIVNEKKSGEYYTENSYIEAMKNVISGIRNEKSAEDKVIAKVAKQD</sequence>
<feature type="transmembrane region" description="Helical" evidence="1">
    <location>
        <begin position="195"/>
        <end position="212"/>
    </location>
</feature>
<dbReference type="PANTHER" id="PTHR19353:SF19">
    <property type="entry name" value="DELTA(5) FATTY ACID DESATURASE C-RELATED"/>
    <property type="match status" value="1"/>
</dbReference>
<reference evidence="3" key="1">
    <citation type="submission" date="2024-07" db="EMBL/GenBank/DDBJ databases">
        <authorList>
            <person name="Biller S.J."/>
        </authorList>
    </citation>
    <scope>NUCLEOTIDE SEQUENCE</scope>
    <source>
        <strain evidence="3">WC2420</strain>
    </source>
</reference>
<dbReference type="GO" id="GO:0016020">
    <property type="term" value="C:membrane"/>
    <property type="evidence" value="ECO:0007669"/>
    <property type="project" value="TreeGrafter"/>
</dbReference>
<dbReference type="EMBL" id="CP165628">
    <property type="protein sequence ID" value="XDU74096.1"/>
    <property type="molecule type" value="Genomic_DNA"/>
</dbReference>
<keyword evidence="1" id="KW-0812">Transmembrane</keyword>
<proteinExistence type="predicted"/>
<dbReference type="AlphaFoldDB" id="A0AB39VWN1"/>
<dbReference type="RefSeq" id="WP_369790332.1">
    <property type="nucleotide sequence ID" value="NZ_CP165628.1"/>
</dbReference>
<keyword evidence="1" id="KW-0472">Membrane</keyword>
<keyword evidence="1" id="KW-1133">Transmembrane helix</keyword>
<evidence type="ECO:0000256" key="1">
    <source>
        <dbReference type="SAM" id="Phobius"/>
    </source>
</evidence>
<dbReference type="GO" id="GO:0008610">
    <property type="term" value="P:lipid biosynthetic process"/>
    <property type="evidence" value="ECO:0007669"/>
    <property type="project" value="UniProtKB-ARBA"/>
</dbReference>
<organism evidence="3">
    <name type="scientific">Rouxiella sp. WC2420</name>
    <dbReference type="NCBI Taxonomy" id="3234145"/>
    <lineage>
        <taxon>Bacteria</taxon>
        <taxon>Pseudomonadati</taxon>
        <taxon>Pseudomonadota</taxon>
        <taxon>Gammaproteobacteria</taxon>
        <taxon>Enterobacterales</taxon>
        <taxon>Yersiniaceae</taxon>
        <taxon>Rouxiella</taxon>
    </lineage>
</organism>
<dbReference type="GO" id="GO:0016717">
    <property type="term" value="F:oxidoreductase activity, acting on paired donors, with oxidation of a pair of donors resulting in the reduction of molecular oxygen to two molecules of water"/>
    <property type="evidence" value="ECO:0007669"/>
    <property type="project" value="TreeGrafter"/>
</dbReference>
<feature type="transmembrane region" description="Helical" evidence="1">
    <location>
        <begin position="45"/>
        <end position="63"/>
    </location>
</feature>
<dbReference type="InterPro" id="IPR005804">
    <property type="entry name" value="FA_desaturase_dom"/>
</dbReference>
<evidence type="ECO:0000313" key="3">
    <source>
        <dbReference type="EMBL" id="XDU74096.1"/>
    </source>
</evidence>